<name>A0A8D5U481_9CREN</name>
<protein>
    <recommendedName>
        <fullName evidence="1">Ribbon-helix-helix protein CopG domain-containing protein</fullName>
    </recommendedName>
</protein>
<dbReference type="GO" id="GO:0006355">
    <property type="term" value="P:regulation of DNA-templated transcription"/>
    <property type="evidence" value="ECO:0007669"/>
    <property type="project" value="InterPro"/>
</dbReference>
<dbReference type="Pfam" id="PF01402">
    <property type="entry name" value="RHH_1"/>
    <property type="match status" value="1"/>
</dbReference>
<dbReference type="InterPro" id="IPR002145">
    <property type="entry name" value="CopG"/>
</dbReference>
<gene>
    <name evidence="2" type="ORF">KN1_00920</name>
</gene>
<evidence type="ECO:0000313" key="3">
    <source>
        <dbReference type="Proteomes" id="UP000825123"/>
    </source>
</evidence>
<dbReference type="KEGG" id="csty:KN1_00920"/>
<dbReference type="EMBL" id="AP024597">
    <property type="protein sequence ID" value="BCU68795.1"/>
    <property type="molecule type" value="Genomic_DNA"/>
</dbReference>
<dbReference type="GeneID" id="66161842"/>
<reference evidence="2 3" key="1">
    <citation type="submission" date="2021-04" db="EMBL/GenBank/DDBJ databases">
        <title>Complete genome sequence of Stygiolobus sp. KN-1.</title>
        <authorList>
            <person name="Nakamura K."/>
            <person name="Sakai H."/>
            <person name="Kurosawa N."/>
        </authorList>
    </citation>
    <scope>NUCLEOTIDE SEQUENCE [LARGE SCALE GENOMIC DNA]</scope>
    <source>
        <strain evidence="2 3">KN-1</strain>
    </source>
</reference>
<keyword evidence="3" id="KW-1185">Reference proteome</keyword>
<sequence>MAKIVMEDIDEDLYKVLKVKAEALGISVSEAVQQAIALWLEVTNSVKDLNYAVLKTDPNAIKAYNEGKYVLVCEGKVIGAFESEEEAIEKAKGHTKCLLSSNKYPKLVIGEWGWTSVALG</sequence>
<feature type="domain" description="Ribbon-helix-helix protein CopG" evidence="1">
    <location>
        <begin position="9"/>
        <end position="41"/>
    </location>
</feature>
<dbReference type="AlphaFoldDB" id="A0A8D5U481"/>
<evidence type="ECO:0000313" key="2">
    <source>
        <dbReference type="EMBL" id="BCU68795.1"/>
    </source>
</evidence>
<proteinExistence type="predicted"/>
<evidence type="ECO:0000259" key="1">
    <source>
        <dbReference type="Pfam" id="PF01402"/>
    </source>
</evidence>
<dbReference type="RefSeq" id="WP_221288666.1">
    <property type="nucleotide sequence ID" value="NZ_AP024597.1"/>
</dbReference>
<accession>A0A8D5U481</accession>
<dbReference type="Proteomes" id="UP000825123">
    <property type="component" value="Chromosome"/>
</dbReference>
<organism evidence="2 3">
    <name type="scientific">Stygiolobus caldivivus</name>
    <dbReference type="NCBI Taxonomy" id="2824673"/>
    <lineage>
        <taxon>Archaea</taxon>
        <taxon>Thermoproteota</taxon>
        <taxon>Thermoprotei</taxon>
        <taxon>Sulfolobales</taxon>
        <taxon>Sulfolobaceae</taxon>
        <taxon>Stygiolobus</taxon>
    </lineage>
</organism>